<evidence type="ECO:0000256" key="1">
    <source>
        <dbReference type="SAM" id="SignalP"/>
    </source>
</evidence>
<dbReference type="Proteomes" id="UP000268016">
    <property type="component" value="Unassembled WGS sequence"/>
</dbReference>
<name>A0A3N2RA71_9RHOB</name>
<gene>
    <name evidence="2" type="ORF">EAT49_02615</name>
</gene>
<dbReference type="RefSeq" id="WP_123640706.1">
    <property type="nucleotide sequence ID" value="NZ_ML119081.1"/>
</dbReference>
<evidence type="ECO:0000313" key="3">
    <source>
        <dbReference type="Proteomes" id="UP000268016"/>
    </source>
</evidence>
<evidence type="ECO:0008006" key="4">
    <source>
        <dbReference type="Google" id="ProtNLM"/>
    </source>
</evidence>
<comment type="caution">
    <text evidence="2">The sequence shown here is derived from an EMBL/GenBank/DDBJ whole genome shotgun (WGS) entry which is preliminary data.</text>
</comment>
<accession>A0A3N2RA71</accession>
<reference evidence="2 3" key="1">
    <citation type="submission" date="2018-10" db="EMBL/GenBank/DDBJ databases">
        <title>Histidinibacterium lentulum gen. nov., sp. nov., a marine bacterium from the culture broth of Picochlorum sp. 122.</title>
        <authorList>
            <person name="Wang G."/>
        </authorList>
    </citation>
    <scope>NUCLEOTIDE SEQUENCE [LARGE SCALE GENOMIC DNA]</scope>
    <source>
        <strain evidence="2 3">B17</strain>
    </source>
</reference>
<protein>
    <recommendedName>
        <fullName evidence="4">Alkaline proteinase inhibitor/ Outer membrane lipoprotein Omp19 domain-containing protein</fullName>
    </recommendedName>
</protein>
<feature type="signal peptide" evidence="1">
    <location>
        <begin position="1"/>
        <end position="19"/>
    </location>
</feature>
<keyword evidence="1" id="KW-0732">Signal</keyword>
<dbReference type="AlphaFoldDB" id="A0A3N2RA71"/>
<keyword evidence="3" id="KW-1185">Reference proteome</keyword>
<feature type="chain" id="PRO_5018294443" description="Alkaline proteinase inhibitor/ Outer membrane lipoprotein Omp19 domain-containing protein" evidence="1">
    <location>
        <begin position="20"/>
        <end position="149"/>
    </location>
</feature>
<evidence type="ECO:0000313" key="2">
    <source>
        <dbReference type="EMBL" id="ROU04301.1"/>
    </source>
</evidence>
<dbReference type="EMBL" id="RDRB01000001">
    <property type="protein sequence ID" value="ROU04301.1"/>
    <property type="molecule type" value="Genomic_DNA"/>
</dbReference>
<sequence>MRLLVLCLGLALSAEAARAEWTYDPAPLPAGEALGPGPGGLSLAVSCGNGGLPAVEVRGWEPPKGMEPLFVLSVDDGAEELIPGACLPGSARCLVSFETLDQAQGFVRALRRGSRADIGLYRNGMLGTVGLTGSDASIGRVGAGGCELD</sequence>
<organism evidence="2 3">
    <name type="scientific">Histidinibacterium lentulum</name>
    <dbReference type="NCBI Taxonomy" id="2480588"/>
    <lineage>
        <taxon>Bacteria</taxon>
        <taxon>Pseudomonadati</taxon>
        <taxon>Pseudomonadota</taxon>
        <taxon>Alphaproteobacteria</taxon>
        <taxon>Rhodobacterales</taxon>
        <taxon>Paracoccaceae</taxon>
        <taxon>Histidinibacterium</taxon>
    </lineage>
</organism>
<proteinExistence type="predicted"/>